<proteinExistence type="predicted"/>
<dbReference type="AlphaFoldDB" id="A0A285X1N5"/>
<evidence type="ECO:0000313" key="1">
    <source>
        <dbReference type="EMBL" id="SOC79208.1"/>
    </source>
</evidence>
<dbReference type="OrthoDB" id="667194at2"/>
<organism evidence="1 2">
    <name type="scientific">Salinimicrobium sediminis</name>
    <dbReference type="NCBI Taxonomy" id="1343891"/>
    <lineage>
        <taxon>Bacteria</taxon>
        <taxon>Pseudomonadati</taxon>
        <taxon>Bacteroidota</taxon>
        <taxon>Flavobacteriia</taxon>
        <taxon>Flavobacteriales</taxon>
        <taxon>Flavobacteriaceae</taxon>
        <taxon>Salinimicrobium</taxon>
    </lineage>
</organism>
<evidence type="ECO:0000313" key="2">
    <source>
        <dbReference type="Proteomes" id="UP000219193"/>
    </source>
</evidence>
<reference evidence="2" key="1">
    <citation type="submission" date="2017-09" db="EMBL/GenBank/DDBJ databases">
        <authorList>
            <person name="Varghese N."/>
            <person name="Submissions S."/>
        </authorList>
    </citation>
    <scope>NUCLEOTIDE SEQUENCE [LARGE SCALE GENOMIC DNA]</scope>
    <source>
        <strain evidence="2">CGMCC 1.12641</strain>
    </source>
</reference>
<dbReference type="EMBL" id="OCMF01000001">
    <property type="protein sequence ID" value="SOC79208.1"/>
    <property type="molecule type" value="Genomic_DNA"/>
</dbReference>
<sequence>MKTILLMVLVTIAWGFNPSESLMKSSKLDSAGSPVNNENFFLSPNPATTELNVEFLDQSLTDAVLIIHDMSGKKYLMIPVKGREQLSISLDRRFVRGDYTFTIVKGKNKFSKNFSVVD</sequence>
<dbReference type="RefSeq" id="WP_143544408.1">
    <property type="nucleotide sequence ID" value="NZ_OCMF01000001.1"/>
</dbReference>
<keyword evidence="2" id="KW-1185">Reference proteome</keyword>
<protein>
    <submittedName>
        <fullName evidence="1">Por secretion system C-terminal sorting domain-containing protein</fullName>
    </submittedName>
</protein>
<name>A0A285X1N5_9FLAO</name>
<dbReference type="Proteomes" id="UP000219193">
    <property type="component" value="Unassembled WGS sequence"/>
</dbReference>
<gene>
    <name evidence="1" type="ORF">SAMN06296241_0728</name>
</gene>
<accession>A0A285X1N5</accession>